<name>A0ABW7RK79_9ACTN</name>
<dbReference type="EMBL" id="JBIRGH010000024">
    <property type="protein sequence ID" value="MFH8588480.1"/>
    <property type="molecule type" value="Genomic_DNA"/>
</dbReference>
<dbReference type="RefSeq" id="WP_397675466.1">
    <property type="nucleotide sequence ID" value="NZ_JBIRGH010000024.1"/>
</dbReference>
<reference evidence="2 3" key="1">
    <citation type="submission" date="2024-10" db="EMBL/GenBank/DDBJ databases">
        <title>The Natural Products Discovery Center: Release of the First 8490 Sequenced Strains for Exploring Actinobacteria Biosynthetic Diversity.</title>
        <authorList>
            <person name="Kalkreuter E."/>
            <person name="Kautsar S.A."/>
            <person name="Yang D."/>
            <person name="Bader C.D."/>
            <person name="Teijaro C.N."/>
            <person name="Fluegel L."/>
            <person name="Davis C.M."/>
            <person name="Simpson J.R."/>
            <person name="Lauterbach L."/>
            <person name="Steele A.D."/>
            <person name="Gui C."/>
            <person name="Meng S."/>
            <person name="Li G."/>
            <person name="Viehrig K."/>
            <person name="Ye F."/>
            <person name="Su P."/>
            <person name="Kiefer A.F."/>
            <person name="Nichols A."/>
            <person name="Cepeda A.J."/>
            <person name="Yan W."/>
            <person name="Fan B."/>
            <person name="Jiang Y."/>
            <person name="Adhikari A."/>
            <person name="Zheng C.-J."/>
            <person name="Schuster L."/>
            <person name="Cowan T.M."/>
            <person name="Smanski M.J."/>
            <person name="Chevrette M.G."/>
            <person name="De Carvalho L.P.S."/>
            <person name="Shen B."/>
        </authorList>
    </citation>
    <scope>NUCLEOTIDE SEQUENCE [LARGE SCALE GENOMIC DNA]</scope>
    <source>
        <strain evidence="2 3">NPDC018013</strain>
    </source>
</reference>
<gene>
    <name evidence="2" type="ORF">ACH4GP_29485</name>
</gene>
<accession>A0ABW7RK79</accession>
<evidence type="ECO:0000256" key="1">
    <source>
        <dbReference type="SAM" id="MobiDB-lite"/>
    </source>
</evidence>
<organism evidence="2 3">
    <name type="scientific">Streptomyces celluloflavus</name>
    <dbReference type="NCBI Taxonomy" id="58344"/>
    <lineage>
        <taxon>Bacteria</taxon>
        <taxon>Bacillati</taxon>
        <taxon>Actinomycetota</taxon>
        <taxon>Actinomycetes</taxon>
        <taxon>Kitasatosporales</taxon>
        <taxon>Streptomycetaceae</taxon>
        <taxon>Streptomyces</taxon>
    </lineage>
</organism>
<feature type="region of interest" description="Disordered" evidence="1">
    <location>
        <begin position="30"/>
        <end position="56"/>
    </location>
</feature>
<comment type="caution">
    <text evidence="2">The sequence shown here is derived from an EMBL/GenBank/DDBJ whole genome shotgun (WGS) entry which is preliminary data.</text>
</comment>
<proteinExistence type="predicted"/>
<keyword evidence="3" id="KW-1185">Reference proteome</keyword>
<dbReference type="Proteomes" id="UP001610990">
    <property type="component" value="Unassembled WGS sequence"/>
</dbReference>
<feature type="compositionally biased region" description="Low complexity" evidence="1">
    <location>
        <begin position="45"/>
        <end position="56"/>
    </location>
</feature>
<protein>
    <submittedName>
        <fullName evidence="2">Uncharacterized protein</fullName>
    </submittedName>
</protein>
<evidence type="ECO:0000313" key="2">
    <source>
        <dbReference type="EMBL" id="MFH8588480.1"/>
    </source>
</evidence>
<sequence length="156" mass="16839">MIRGEKVALRTRRDSDIAVLQAELYEDVATRSRAGSEPWRPLPPDAAESPAAVPVPSDRRAYSSVVELASQELAGNFAGDDSRQGGLRRCTHDAHDGYGARLVSRAHLGNRVPVHRRSVGDQGPNADGIRAGFQDSAAGEVIVRVKKTRPYELVSA</sequence>
<evidence type="ECO:0000313" key="3">
    <source>
        <dbReference type="Proteomes" id="UP001610990"/>
    </source>
</evidence>